<keyword evidence="2" id="KW-1185">Reference proteome</keyword>
<accession>A0AAU9IH78</accession>
<comment type="caution">
    <text evidence="1">The sequence shown here is derived from an EMBL/GenBank/DDBJ whole genome shotgun (WGS) entry which is preliminary data.</text>
</comment>
<dbReference type="AlphaFoldDB" id="A0AAU9IH78"/>
<protein>
    <submittedName>
        <fullName evidence="1">Uncharacterized protein</fullName>
    </submittedName>
</protein>
<reference evidence="1" key="1">
    <citation type="submission" date="2021-09" db="EMBL/GenBank/DDBJ databases">
        <authorList>
            <consortium name="AG Swart"/>
            <person name="Singh M."/>
            <person name="Singh A."/>
            <person name="Seah K."/>
            <person name="Emmerich C."/>
        </authorList>
    </citation>
    <scope>NUCLEOTIDE SEQUENCE</scope>
    <source>
        <strain evidence="1">ATCC30299</strain>
    </source>
</reference>
<proteinExistence type="predicted"/>
<dbReference type="EMBL" id="CAJZBQ010000002">
    <property type="protein sequence ID" value="CAG9310499.1"/>
    <property type="molecule type" value="Genomic_DNA"/>
</dbReference>
<evidence type="ECO:0000313" key="1">
    <source>
        <dbReference type="EMBL" id="CAG9310499.1"/>
    </source>
</evidence>
<evidence type="ECO:0000313" key="2">
    <source>
        <dbReference type="Proteomes" id="UP001162131"/>
    </source>
</evidence>
<dbReference type="Proteomes" id="UP001162131">
    <property type="component" value="Unassembled WGS sequence"/>
</dbReference>
<organism evidence="1 2">
    <name type="scientific">Blepharisma stoltei</name>
    <dbReference type="NCBI Taxonomy" id="1481888"/>
    <lineage>
        <taxon>Eukaryota</taxon>
        <taxon>Sar</taxon>
        <taxon>Alveolata</taxon>
        <taxon>Ciliophora</taxon>
        <taxon>Postciliodesmatophora</taxon>
        <taxon>Heterotrichea</taxon>
        <taxon>Heterotrichida</taxon>
        <taxon>Blepharismidae</taxon>
        <taxon>Blepharisma</taxon>
    </lineage>
</organism>
<gene>
    <name evidence="1" type="ORF">BSTOLATCC_MIC1343</name>
</gene>
<name>A0AAU9IH78_9CILI</name>
<sequence length="77" mass="9229">MESIMRLDTKVTEFVLEDALSLEQVCYLYNSLHSHGYCIYELEEYVTKIIEDFSTKLNPKEISLLIKGLNYWLYWKI</sequence>